<dbReference type="InterPro" id="IPR010982">
    <property type="entry name" value="Lambda_DNA-bd_dom_sf"/>
</dbReference>
<keyword evidence="3" id="KW-1185">Reference proteome</keyword>
<dbReference type="Proteomes" id="UP000198706">
    <property type="component" value="Unassembled WGS sequence"/>
</dbReference>
<dbReference type="RefSeq" id="WP_084334112.1">
    <property type="nucleotide sequence ID" value="NZ_CBKZNZ010000024.1"/>
</dbReference>
<dbReference type="EMBL" id="FNFD01000004">
    <property type="protein sequence ID" value="SDK10037.1"/>
    <property type="molecule type" value="Genomic_DNA"/>
</dbReference>
<dbReference type="AlphaFoldDB" id="A0A1G8Z4Y3"/>
<dbReference type="InterPro" id="IPR001387">
    <property type="entry name" value="Cro/C1-type_HTH"/>
</dbReference>
<proteinExistence type="predicted"/>
<dbReference type="CDD" id="cd00093">
    <property type="entry name" value="HTH_XRE"/>
    <property type="match status" value="1"/>
</dbReference>
<reference evidence="2 3" key="1">
    <citation type="submission" date="2016-10" db="EMBL/GenBank/DDBJ databases">
        <authorList>
            <person name="de Groot N.N."/>
        </authorList>
    </citation>
    <scope>NUCLEOTIDE SEQUENCE [LARGE SCALE GENOMIC DNA]</scope>
    <source>
        <strain evidence="2 3">JCM 21544</strain>
    </source>
</reference>
<accession>A0A1G8Z4Y3</accession>
<sequence>MNKKYFMFSAGERMRGLRELAGLSRRKFSMVVGIKPKRLENIENGWQRMHDEDFQKVCSVFPEFSRWISYEGPLDPKPMELKVADSAQKAAVYLVNRNPELLEGSDLTFEEWQQRHENILNELQEAEAQQAAEALREGEEVPEAKPRSKARAKRAKALAEAQAKAKDSEPT</sequence>
<evidence type="ECO:0000256" key="1">
    <source>
        <dbReference type="SAM" id="MobiDB-lite"/>
    </source>
</evidence>
<name>A0A1G8Z4Y3_9PSED</name>
<dbReference type="STRING" id="137658.SAMN05216186_104198"/>
<protein>
    <recommendedName>
        <fullName evidence="4">Helix-turn-helix domain-containing protein</fullName>
    </recommendedName>
</protein>
<organism evidence="2 3">
    <name type="scientific">Pseudomonas indica</name>
    <dbReference type="NCBI Taxonomy" id="137658"/>
    <lineage>
        <taxon>Bacteria</taxon>
        <taxon>Pseudomonadati</taxon>
        <taxon>Pseudomonadota</taxon>
        <taxon>Gammaproteobacteria</taxon>
        <taxon>Pseudomonadales</taxon>
        <taxon>Pseudomonadaceae</taxon>
        <taxon>Pseudomonas</taxon>
    </lineage>
</organism>
<evidence type="ECO:0000313" key="2">
    <source>
        <dbReference type="EMBL" id="SDK10037.1"/>
    </source>
</evidence>
<feature type="compositionally biased region" description="Basic and acidic residues" evidence="1">
    <location>
        <begin position="134"/>
        <end position="146"/>
    </location>
</feature>
<feature type="region of interest" description="Disordered" evidence="1">
    <location>
        <begin position="127"/>
        <end position="171"/>
    </location>
</feature>
<evidence type="ECO:0000313" key="3">
    <source>
        <dbReference type="Proteomes" id="UP000198706"/>
    </source>
</evidence>
<feature type="compositionally biased region" description="Basic residues" evidence="1">
    <location>
        <begin position="147"/>
        <end position="156"/>
    </location>
</feature>
<dbReference type="Gene3D" id="1.10.260.40">
    <property type="entry name" value="lambda repressor-like DNA-binding domains"/>
    <property type="match status" value="1"/>
</dbReference>
<dbReference type="GO" id="GO:0003677">
    <property type="term" value="F:DNA binding"/>
    <property type="evidence" value="ECO:0007669"/>
    <property type="project" value="InterPro"/>
</dbReference>
<evidence type="ECO:0008006" key="4">
    <source>
        <dbReference type="Google" id="ProtNLM"/>
    </source>
</evidence>
<gene>
    <name evidence="2" type="ORF">SAMN05216186_104198</name>
</gene>
<dbReference type="OrthoDB" id="6885432at2"/>
<dbReference type="SUPFAM" id="SSF47413">
    <property type="entry name" value="lambda repressor-like DNA-binding domains"/>
    <property type="match status" value="1"/>
</dbReference>